<reference evidence="7" key="1">
    <citation type="submission" date="2020-10" db="EMBL/GenBank/DDBJ databases">
        <title>Connecting structure to function with the recovery of over 1000 high-quality activated sludge metagenome-assembled genomes encoding full-length rRNA genes using long-read sequencing.</title>
        <authorList>
            <person name="Singleton C.M."/>
            <person name="Petriglieri F."/>
            <person name="Kristensen J.M."/>
            <person name="Kirkegaard R.H."/>
            <person name="Michaelsen T.Y."/>
            <person name="Andersen M.H."/>
            <person name="Karst S.M."/>
            <person name="Dueholm M.S."/>
            <person name="Nielsen P.H."/>
            <person name="Albertsen M."/>
        </authorList>
    </citation>
    <scope>NUCLEOTIDE SEQUENCE</scope>
    <source>
        <strain evidence="7">Bjer_18-Q3-R1-45_BAT3C.347</strain>
    </source>
</reference>
<dbReference type="PANTHER" id="PTHR30329">
    <property type="entry name" value="STATOR ELEMENT OF FLAGELLAR MOTOR COMPLEX"/>
    <property type="match status" value="1"/>
</dbReference>
<evidence type="ECO:0000259" key="6">
    <source>
        <dbReference type="PROSITE" id="PS51123"/>
    </source>
</evidence>
<comment type="caution">
    <text evidence="7">The sequence shown here is derived from an EMBL/GenBank/DDBJ whole genome shotgun (WGS) entry which is preliminary data.</text>
</comment>
<keyword evidence="3" id="KW-0998">Cell outer membrane</keyword>
<dbReference type="PRINTS" id="PR01021">
    <property type="entry name" value="OMPADOMAIN"/>
</dbReference>
<accession>A0A9D7DZK8</accession>
<dbReference type="SUPFAM" id="SSF103088">
    <property type="entry name" value="OmpA-like"/>
    <property type="match status" value="1"/>
</dbReference>
<feature type="chain" id="PRO_5039039314" evidence="5">
    <location>
        <begin position="25"/>
        <end position="269"/>
    </location>
</feature>
<dbReference type="Proteomes" id="UP000807785">
    <property type="component" value="Unassembled WGS sequence"/>
</dbReference>
<evidence type="ECO:0000256" key="1">
    <source>
        <dbReference type="ARBA" id="ARBA00004442"/>
    </source>
</evidence>
<dbReference type="InterPro" id="IPR036737">
    <property type="entry name" value="OmpA-like_sf"/>
</dbReference>
<evidence type="ECO:0000256" key="2">
    <source>
        <dbReference type="ARBA" id="ARBA00023136"/>
    </source>
</evidence>
<evidence type="ECO:0000256" key="5">
    <source>
        <dbReference type="SAM" id="SignalP"/>
    </source>
</evidence>
<evidence type="ECO:0000256" key="3">
    <source>
        <dbReference type="ARBA" id="ARBA00023237"/>
    </source>
</evidence>
<dbReference type="CDD" id="cd07185">
    <property type="entry name" value="OmpA_C-like"/>
    <property type="match status" value="1"/>
</dbReference>
<dbReference type="Gene3D" id="3.30.1330.60">
    <property type="entry name" value="OmpA-like domain"/>
    <property type="match status" value="1"/>
</dbReference>
<feature type="signal peptide" evidence="5">
    <location>
        <begin position="1"/>
        <end position="24"/>
    </location>
</feature>
<feature type="domain" description="OmpA-like" evidence="6">
    <location>
        <begin position="154"/>
        <end position="269"/>
    </location>
</feature>
<evidence type="ECO:0000313" key="8">
    <source>
        <dbReference type="Proteomes" id="UP000807785"/>
    </source>
</evidence>
<name>A0A9D7DZK8_9PROT</name>
<keyword evidence="2 4" id="KW-0472">Membrane</keyword>
<gene>
    <name evidence="7" type="ORF">IPH26_12625</name>
</gene>
<organism evidence="7 8">
    <name type="scientific">Candidatus Methylophosphatis roskildensis</name>
    <dbReference type="NCBI Taxonomy" id="2899263"/>
    <lineage>
        <taxon>Bacteria</taxon>
        <taxon>Pseudomonadati</taxon>
        <taxon>Pseudomonadota</taxon>
        <taxon>Betaproteobacteria</taxon>
        <taxon>Nitrosomonadales</taxon>
        <taxon>Sterolibacteriaceae</taxon>
        <taxon>Candidatus Methylophosphatis</taxon>
    </lineage>
</organism>
<protein>
    <submittedName>
        <fullName evidence="7">OmpA family protein</fullName>
    </submittedName>
</protein>
<dbReference type="InterPro" id="IPR050330">
    <property type="entry name" value="Bact_OuterMem_StrucFunc"/>
</dbReference>
<dbReference type="Pfam" id="PF00691">
    <property type="entry name" value="OmpA"/>
    <property type="match status" value="1"/>
</dbReference>
<evidence type="ECO:0000313" key="7">
    <source>
        <dbReference type="EMBL" id="MBK6973741.1"/>
    </source>
</evidence>
<dbReference type="InterPro" id="IPR006664">
    <property type="entry name" value="OMP_bac"/>
</dbReference>
<dbReference type="PROSITE" id="PS51123">
    <property type="entry name" value="OMPA_2"/>
    <property type="match status" value="1"/>
</dbReference>
<dbReference type="AlphaFoldDB" id="A0A9D7DZK8"/>
<dbReference type="GO" id="GO:0009279">
    <property type="term" value="C:cell outer membrane"/>
    <property type="evidence" value="ECO:0007669"/>
    <property type="project" value="UniProtKB-SubCell"/>
</dbReference>
<proteinExistence type="predicted"/>
<dbReference type="PANTHER" id="PTHR30329:SF21">
    <property type="entry name" value="LIPOPROTEIN YIAD-RELATED"/>
    <property type="match status" value="1"/>
</dbReference>
<dbReference type="InterPro" id="IPR006665">
    <property type="entry name" value="OmpA-like"/>
</dbReference>
<dbReference type="EMBL" id="JADJEV010000003">
    <property type="protein sequence ID" value="MBK6973741.1"/>
    <property type="molecule type" value="Genomic_DNA"/>
</dbReference>
<sequence length="269" mass="28223">MNKKFIRSTLACSIALFTSAAIHAESIRLYRSGEVPDPRVVARILGAKPASFAKLPKTRGLFYTPDEPAPVEPEIKDAGHTVTEDDIAASASAAVSAWNMKLGQSVERGAGAGTMQKTAYAAAARADSSPGESATAKARAQRIALKSESPKPAAASKPDALALAVNFANNSSQLSAEALRAIDSVAEGIKLAGFEHKVIVEGHTNAVGSISRNNKLSQLRAETVKRYLMVNHGIPEAALVAKGLGSSRPLPGTHPDSGYNRRVQFRAAT</sequence>
<evidence type="ECO:0000256" key="4">
    <source>
        <dbReference type="PROSITE-ProRule" id="PRU00473"/>
    </source>
</evidence>
<keyword evidence="5" id="KW-0732">Signal</keyword>
<comment type="subcellular location">
    <subcellularLocation>
        <location evidence="1">Cell outer membrane</location>
    </subcellularLocation>
</comment>